<dbReference type="Proteomes" id="UP000499080">
    <property type="component" value="Unassembled WGS sequence"/>
</dbReference>
<dbReference type="GO" id="GO:0003676">
    <property type="term" value="F:nucleic acid binding"/>
    <property type="evidence" value="ECO:0007669"/>
    <property type="project" value="InterPro"/>
</dbReference>
<organism evidence="1 2">
    <name type="scientific">Araneus ventricosus</name>
    <name type="common">Orbweaver spider</name>
    <name type="synonym">Epeira ventricosa</name>
    <dbReference type="NCBI Taxonomy" id="182803"/>
    <lineage>
        <taxon>Eukaryota</taxon>
        <taxon>Metazoa</taxon>
        <taxon>Ecdysozoa</taxon>
        <taxon>Arthropoda</taxon>
        <taxon>Chelicerata</taxon>
        <taxon>Arachnida</taxon>
        <taxon>Araneae</taxon>
        <taxon>Araneomorphae</taxon>
        <taxon>Entelegynae</taxon>
        <taxon>Araneoidea</taxon>
        <taxon>Araneidae</taxon>
        <taxon>Araneus</taxon>
    </lineage>
</organism>
<protein>
    <submittedName>
        <fullName evidence="1">Uncharacterized protein</fullName>
    </submittedName>
</protein>
<name>A0A4Y2C266_ARAVE</name>
<gene>
    <name evidence="1" type="ORF">AVEN_19642_1</name>
</gene>
<dbReference type="OrthoDB" id="8928061at2759"/>
<proteinExistence type="predicted"/>
<dbReference type="EMBL" id="BGPR01000141">
    <property type="protein sequence ID" value="GBL98570.1"/>
    <property type="molecule type" value="Genomic_DNA"/>
</dbReference>
<dbReference type="Gene3D" id="3.30.420.10">
    <property type="entry name" value="Ribonuclease H-like superfamily/Ribonuclease H"/>
    <property type="match status" value="1"/>
</dbReference>
<reference evidence="1 2" key="1">
    <citation type="journal article" date="2019" name="Sci. Rep.">
        <title>Orb-weaving spider Araneus ventricosus genome elucidates the spidroin gene catalogue.</title>
        <authorList>
            <person name="Kono N."/>
            <person name="Nakamura H."/>
            <person name="Ohtoshi R."/>
            <person name="Moran D.A.P."/>
            <person name="Shinohara A."/>
            <person name="Yoshida Y."/>
            <person name="Fujiwara M."/>
            <person name="Mori M."/>
            <person name="Tomita M."/>
            <person name="Arakawa K."/>
        </authorList>
    </citation>
    <scope>NUCLEOTIDE SEQUENCE [LARGE SCALE GENOMIC DNA]</scope>
</reference>
<keyword evidence="2" id="KW-1185">Reference proteome</keyword>
<dbReference type="InterPro" id="IPR036397">
    <property type="entry name" value="RNaseH_sf"/>
</dbReference>
<evidence type="ECO:0000313" key="1">
    <source>
        <dbReference type="EMBL" id="GBL98570.1"/>
    </source>
</evidence>
<accession>A0A4Y2C266</accession>
<evidence type="ECO:0000313" key="2">
    <source>
        <dbReference type="Proteomes" id="UP000499080"/>
    </source>
</evidence>
<dbReference type="AlphaFoldDB" id="A0A4Y2C266"/>
<comment type="caution">
    <text evidence="1">The sequence shown here is derived from an EMBL/GenBank/DDBJ whole genome shotgun (WGS) entry which is preliminary data.</text>
</comment>
<sequence length="148" mass="17099">MDLSCIVSTVQANEESVKIYGWFNGSGIVSVKLCDNKMKSQRCINVLNDQVIPSMDFFFYDGTGTFQDDTPKIHQALIIQNWFRKHEDSISRMNWSPQSPDLNQSKIFGIYWTTSVYRKFSVLVTNCCKSGRQYELKPYTILLKQCIS</sequence>